<organism evidence="2 3">
    <name type="scientific">Faecalimonas umbilicata</name>
    <dbReference type="NCBI Taxonomy" id="1912855"/>
    <lineage>
        <taxon>Bacteria</taxon>
        <taxon>Bacillati</taxon>
        <taxon>Bacillota</taxon>
        <taxon>Clostridia</taxon>
        <taxon>Lachnospirales</taxon>
        <taxon>Lachnospiraceae</taxon>
        <taxon>Faecalimonas</taxon>
    </lineage>
</organism>
<protein>
    <recommendedName>
        <fullName evidence="5">Cytoskeletal protein CcmA (Bactofilin family)</fullName>
    </recommendedName>
</protein>
<evidence type="ECO:0000313" key="1">
    <source>
        <dbReference type="EMBL" id="GBU05504.1"/>
    </source>
</evidence>
<dbReference type="AlphaFoldDB" id="A0A4R3JR95"/>
<comment type="caution">
    <text evidence="2">The sequence shown here is derived from an EMBL/GenBank/DDBJ whole genome shotgun (WGS) entry which is preliminary data.</text>
</comment>
<reference evidence="2 3" key="2">
    <citation type="submission" date="2019-03" db="EMBL/GenBank/DDBJ databases">
        <title>Genomic Encyclopedia of Type Strains, Phase IV (KMG-IV): sequencing the most valuable type-strain genomes for metagenomic binning, comparative biology and taxonomic classification.</title>
        <authorList>
            <person name="Goeker M."/>
        </authorList>
    </citation>
    <scope>NUCLEOTIDE SEQUENCE [LARGE SCALE GENOMIC DNA]</scope>
    <source>
        <strain evidence="2 3">DSM 103426</strain>
    </source>
</reference>
<proteinExistence type="predicted"/>
<dbReference type="Proteomes" id="UP000294613">
    <property type="component" value="Unassembled WGS sequence"/>
</dbReference>
<dbReference type="RefSeq" id="WP_116441855.1">
    <property type="nucleotide sequence ID" value="NZ_BHEO01000008.1"/>
</dbReference>
<keyword evidence="4" id="KW-1185">Reference proteome</keyword>
<dbReference type="EMBL" id="SLZV01000012">
    <property type="protein sequence ID" value="TCS68017.1"/>
    <property type="molecule type" value="Genomic_DNA"/>
</dbReference>
<dbReference type="EMBL" id="BHEO01000008">
    <property type="protein sequence ID" value="GBU05504.1"/>
    <property type="molecule type" value="Genomic_DNA"/>
</dbReference>
<evidence type="ECO:0008006" key="5">
    <source>
        <dbReference type="Google" id="ProtNLM"/>
    </source>
</evidence>
<reference evidence="1 4" key="1">
    <citation type="journal article" date="2018" name="Int. J. Syst. Evol. Microbiol.">
        <title>Draft Genome Sequence of Faecalimonas umbilicata JCM 30896T, an Acetate-Producing Bacterium Isolated from Human Feces.</title>
        <authorList>
            <person name="Sakamoto M."/>
            <person name="Ikeyama N."/>
            <person name="Yuki M."/>
            <person name="Ohkuma M."/>
        </authorList>
    </citation>
    <scope>NUCLEOTIDE SEQUENCE [LARGE SCALE GENOMIC DNA]</scope>
    <source>
        <strain evidence="1 4">EGH7</strain>
    </source>
</reference>
<evidence type="ECO:0000313" key="4">
    <source>
        <dbReference type="Proteomes" id="UP000702954"/>
    </source>
</evidence>
<accession>A0A4R3JR95</accession>
<evidence type="ECO:0000313" key="2">
    <source>
        <dbReference type="EMBL" id="TCS68017.1"/>
    </source>
</evidence>
<gene>
    <name evidence="2" type="ORF">EDD74_11257</name>
    <name evidence="1" type="ORF">FAEUMB_20450</name>
</gene>
<name>A0A4R3JR95_9FIRM</name>
<dbReference type="Proteomes" id="UP000702954">
    <property type="component" value="Unassembled WGS sequence"/>
</dbReference>
<sequence length="226" mass="24294">MKTDTKISGSGKIGQGEYNLIKISGSGAIEGPVTFETFKVSGSCKVCPNAALEGNEMHISGSIHSQSEIKVNTLHVSGSLHSENDMKVRSLKASGSCHLQGKIYADEIYVSGSLKSSEEVNADIVEIRGMATLNDLFGEQITFIPENCNSFNFFRFAKHRKLSNVKNIECTTLEAGCLQCDTISAKNILLTDGCVVNHIQCDGTLSYDSTCQIGTVEGNCAQKLLS</sequence>
<evidence type="ECO:0000313" key="3">
    <source>
        <dbReference type="Proteomes" id="UP000294613"/>
    </source>
</evidence>